<evidence type="ECO:0000313" key="2">
    <source>
        <dbReference type="EMBL" id="RHY92665.1"/>
    </source>
</evidence>
<gene>
    <name evidence="2" type="ORF">DYB35_003029</name>
    <name evidence="3" type="ORF">DYB37_001828</name>
</gene>
<sequence>MQPSATGGNVADTRPPALEWRPYGVLLLSGNTKVEKAAKEKLLTVLSGSLTPRERGVFKVVKRVDLALDSKSDPDALAAAFYKILDQDRVEYTTPKPPHATAAVVPPLATAPSAAAAAATPTTPPMNTAARPTAPSPNMSKRETTRKISALDASAESEPVEEDLMAAAEVALETDLRTGSPSHIYVFVDYPATVAEVKSLVTFKVTSTPQDSAMIRPPTTTSLIDGAVLMTVAAAKDDSRLDCGDGPTGGEAKPLVTLTKELKTLLANLAVDKLVFKTWLSSVQIIPVPTTEVLPAATQPDALQRAYADILDVLYEPSVGVSAIVYAMTETVVKSFVKPVAPSAAPSKKKQSSSAVEIPTEKTPTPKVTKYSPISSPYAETCQAPIPPSPPAFPPFIEYGDIASVRLARALHQYSTKHHSMQAGEPRTLLALLGLNIRLVKRYYVPDDTLLVAVHVETPQGRKSVASWSAADFVRYLLQHRKDVNPYLRCSHRPPFKEWRQENLLPQEYLTPRTIQAMGAVVSLSMGELRAVSESVQSLYPSDHSIIQVLRTPYALNWLSIYKDTHVFGLRPSKSPSNHIAPLPTVPVLIKQATSSRRVSVMAAKTSMPSTDFPATFHASFSDDSHLRIGRGQAKTIVLTYTVPSGLVLTVSSDGTIRQQYANSTTHAATPNEHEAYEVPSTVVSTHKDGSQTIMYASGKAATRRCTSDRFVTVDEQGVVTGGGPSTVNNVRVHIDVDPETRAVMAHRDHDGVIVVTHPNGAYLTQHGDGTRMYGNATNTHVVVQKEGYAEVSVDVEVNLTAQRHALGIKVAVTKGGIRTRSVVRTDDGTVIEIDYDTRVIASVNGIIRLRKPDGTVLVASDNGVVEFRPQSLSLGDAPPTPRRENEEELDTSTGAYYFNCAVGSLQMNDPEHNAYHVVVGDGTVEPVVEVALAGVVTTQDCAKYDVPPLPVQAVVNNPLEPFLLLLHGDGTATEVLRPSDVADYFRQVQRNTHVQRVPTVPPTGTHIYLHHLDRFEHNERWFADHHERRQLFGQVTIPARASPTILKRLHNTAPLQVPIVHIVRHIKEVTPFTPAQFASMLHALEAWHDWCAKREIAQDQYAVLDPRDSETMVATMAVQKKIQAAYKAARAKKKAERQKSKERDKHDADGDTNMSTLQEVENEEDEDDDEDEVYHALDDSDNDSRDELEFNVDDDYELTLNAFGQADTENTGRLNAVQKDQDMATLGDLPTPRGALLPWKMKSPRSKMLSPRLKFGGGHLAAP</sequence>
<feature type="compositionally biased region" description="Basic and acidic residues" evidence="1">
    <location>
        <begin position="1174"/>
        <end position="1188"/>
    </location>
</feature>
<evidence type="ECO:0000313" key="3">
    <source>
        <dbReference type="EMBL" id="RHZ23126.1"/>
    </source>
</evidence>
<evidence type="ECO:0000256" key="1">
    <source>
        <dbReference type="SAM" id="MobiDB-lite"/>
    </source>
</evidence>
<feature type="region of interest" description="Disordered" evidence="1">
    <location>
        <begin position="1225"/>
        <end position="1244"/>
    </location>
</feature>
<feature type="region of interest" description="Disordered" evidence="1">
    <location>
        <begin position="871"/>
        <end position="890"/>
    </location>
</feature>
<dbReference type="GO" id="GO:1904158">
    <property type="term" value="P:axonemal central apparatus assembly"/>
    <property type="evidence" value="ECO:0007669"/>
    <property type="project" value="TreeGrafter"/>
</dbReference>
<feature type="region of interest" description="Disordered" evidence="1">
    <location>
        <begin position="1130"/>
        <end position="1188"/>
    </location>
</feature>
<dbReference type="EMBL" id="QUTG01003203">
    <property type="protein sequence ID" value="RHY92665.1"/>
    <property type="molecule type" value="Genomic_DNA"/>
</dbReference>
<dbReference type="Proteomes" id="UP000285430">
    <property type="component" value="Unassembled WGS sequence"/>
</dbReference>
<reference evidence="4 5" key="1">
    <citation type="submission" date="2018-08" db="EMBL/GenBank/DDBJ databases">
        <title>Aphanomyces genome sequencing and annotation.</title>
        <authorList>
            <person name="Minardi D."/>
            <person name="Oidtmann B."/>
            <person name="Van Der Giezen M."/>
            <person name="Studholme D.J."/>
        </authorList>
    </citation>
    <scope>NUCLEOTIDE SEQUENCE [LARGE SCALE GENOMIC DNA]</scope>
    <source>
        <strain evidence="3 4">Da</strain>
        <strain evidence="2 5">Sv</strain>
    </source>
</reference>
<dbReference type="VEuPathDB" id="FungiDB:H257_00446"/>
<proteinExistence type="predicted"/>
<comment type="caution">
    <text evidence="3">The sequence shown here is derived from an EMBL/GenBank/DDBJ whole genome shotgun (WGS) entry which is preliminary data.</text>
</comment>
<feature type="compositionally biased region" description="Acidic residues" evidence="1">
    <location>
        <begin position="1161"/>
        <end position="1173"/>
    </location>
</feature>
<dbReference type="Proteomes" id="UP000285712">
    <property type="component" value="Unassembled WGS sequence"/>
</dbReference>
<feature type="compositionally biased region" description="Low complexity" evidence="1">
    <location>
        <begin position="114"/>
        <end position="133"/>
    </location>
</feature>
<dbReference type="GO" id="GO:1990716">
    <property type="term" value="C:axonemal central apparatus"/>
    <property type="evidence" value="ECO:0007669"/>
    <property type="project" value="TreeGrafter"/>
</dbReference>
<feature type="region of interest" description="Disordered" evidence="1">
    <location>
        <begin position="114"/>
        <end position="160"/>
    </location>
</feature>
<dbReference type="PANTHER" id="PTHR21963">
    <property type="entry name" value="PF6"/>
    <property type="match status" value="1"/>
</dbReference>
<dbReference type="AlphaFoldDB" id="A0A418F371"/>
<feature type="region of interest" description="Disordered" evidence="1">
    <location>
        <begin position="343"/>
        <end position="370"/>
    </location>
</feature>
<name>A0A418F371_APHAT</name>
<dbReference type="EMBL" id="QUTH01002906">
    <property type="protein sequence ID" value="RHZ23126.1"/>
    <property type="molecule type" value="Genomic_DNA"/>
</dbReference>
<dbReference type="InterPro" id="IPR026173">
    <property type="entry name" value="SPAG17"/>
</dbReference>
<accession>A0A418F371</accession>
<evidence type="ECO:0000313" key="4">
    <source>
        <dbReference type="Proteomes" id="UP000285430"/>
    </source>
</evidence>
<dbReference type="PANTHER" id="PTHR21963:SF1">
    <property type="entry name" value="SPERM-ASSOCIATED ANTIGEN 17"/>
    <property type="match status" value="1"/>
</dbReference>
<protein>
    <submittedName>
        <fullName evidence="3">Uncharacterized protein</fullName>
    </submittedName>
</protein>
<organism evidence="3 4">
    <name type="scientific">Aphanomyces astaci</name>
    <name type="common">Crayfish plague agent</name>
    <dbReference type="NCBI Taxonomy" id="112090"/>
    <lineage>
        <taxon>Eukaryota</taxon>
        <taxon>Sar</taxon>
        <taxon>Stramenopiles</taxon>
        <taxon>Oomycota</taxon>
        <taxon>Saprolegniomycetes</taxon>
        <taxon>Saprolegniales</taxon>
        <taxon>Verrucalvaceae</taxon>
        <taxon>Aphanomyces</taxon>
    </lineage>
</organism>
<feature type="compositionally biased region" description="Basic and acidic residues" evidence="1">
    <location>
        <begin position="1138"/>
        <end position="1150"/>
    </location>
</feature>
<evidence type="ECO:0000313" key="5">
    <source>
        <dbReference type="Proteomes" id="UP000285712"/>
    </source>
</evidence>